<dbReference type="InterPro" id="IPR008538">
    <property type="entry name" value="Uma2"/>
</dbReference>
<keyword evidence="3" id="KW-1185">Reference proteome</keyword>
<dbReference type="CDD" id="cd06260">
    <property type="entry name" value="DUF820-like"/>
    <property type="match status" value="1"/>
</dbReference>
<protein>
    <submittedName>
        <fullName evidence="2">Uma2 family endonuclease</fullName>
    </submittedName>
</protein>
<keyword evidence="2" id="KW-0378">Hydrolase</keyword>
<gene>
    <name evidence="2" type="ORF">RCF98_14775</name>
</gene>
<dbReference type="EMBL" id="CP133218">
    <property type="protein sequence ID" value="WML90221.1"/>
    <property type="molecule type" value="Genomic_DNA"/>
</dbReference>
<dbReference type="Gene3D" id="3.90.1570.10">
    <property type="entry name" value="tt1808, chain A"/>
    <property type="match status" value="1"/>
</dbReference>
<feature type="domain" description="Putative restriction endonuclease" evidence="1">
    <location>
        <begin position="26"/>
        <end position="176"/>
    </location>
</feature>
<evidence type="ECO:0000313" key="3">
    <source>
        <dbReference type="Proteomes" id="UP001236657"/>
    </source>
</evidence>
<keyword evidence="2" id="KW-0255">Endonuclease</keyword>
<dbReference type="PANTHER" id="PTHR36558:SF1">
    <property type="entry name" value="RESTRICTION ENDONUCLEASE DOMAIN-CONTAINING PROTEIN-RELATED"/>
    <property type="match status" value="1"/>
</dbReference>
<dbReference type="Proteomes" id="UP001236657">
    <property type="component" value="Chromosome"/>
</dbReference>
<dbReference type="InterPro" id="IPR012296">
    <property type="entry name" value="Nuclease_put_TT1808"/>
</dbReference>
<reference evidence="2 3" key="1">
    <citation type="submission" date="2023-08" db="EMBL/GenBank/DDBJ databases">
        <title>New molecular markers tilS and rpoB for phylogenetic and monitoring studies of the genus Thiothrix biodiversity.</title>
        <authorList>
            <person name="Ravin N.V."/>
            <person name="Smolyakov D."/>
            <person name="Markov N.D."/>
            <person name="Beletsky A.V."/>
            <person name="Mardanov A.V."/>
            <person name="Rudenko T.S."/>
            <person name="Grabovich M.Y."/>
        </authorList>
    </citation>
    <scope>NUCLEOTIDE SEQUENCE [LARGE SCALE GENOMIC DNA]</scope>
    <source>
        <strain evidence="2 3">MK1</strain>
    </source>
</reference>
<evidence type="ECO:0000313" key="2">
    <source>
        <dbReference type="EMBL" id="WML90221.1"/>
    </source>
</evidence>
<evidence type="ECO:0000259" key="1">
    <source>
        <dbReference type="Pfam" id="PF05685"/>
    </source>
</evidence>
<dbReference type="SUPFAM" id="SSF52980">
    <property type="entry name" value="Restriction endonuclease-like"/>
    <property type="match status" value="1"/>
</dbReference>
<name>A0ABY9MNH3_9GAMM</name>
<keyword evidence="2" id="KW-0540">Nuclease</keyword>
<dbReference type="InterPro" id="IPR011335">
    <property type="entry name" value="Restrct_endonuc-II-like"/>
</dbReference>
<dbReference type="GO" id="GO:0004519">
    <property type="term" value="F:endonuclease activity"/>
    <property type="evidence" value="ECO:0007669"/>
    <property type="project" value="UniProtKB-KW"/>
</dbReference>
<dbReference type="RefSeq" id="WP_038141845.1">
    <property type="nucleotide sequence ID" value="NZ_CP133218.1"/>
</dbReference>
<dbReference type="Pfam" id="PF05685">
    <property type="entry name" value="Uma2"/>
    <property type="match status" value="1"/>
</dbReference>
<organism evidence="2 3">
    <name type="scientific">Thiothrix lacustris</name>
    <dbReference type="NCBI Taxonomy" id="525917"/>
    <lineage>
        <taxon>Bacteria</taxon>
        <taxon>Pseudomonadati</taxon>
        <taxon>Pseudomonadota</taxon>
        <taxon>Gammaproteobacteria</taxon>
        <taxon>Thiotrichales</taxon>
        <taxon>Thiotrichaceae</taxon>
        <taxon>Thiothrix</taxon>
    </lineage>
</organism>
<accession>A0ABY9MNH3</accession>
<dbReference type="PANTHER" id="PTHR36558">
    <property type="entry name" value="GLR1098 PROTEIN"/>
    <property type="match status" value="1"/>
</dbReference>
<sequence length="200" mass="22905">MLSIKNTSENTAYITEQAYLEGEKIAEVRHEYVDGVVYAMAGTSRRHNRIAVNFARKLSLTDRQGNPCEIYLSDVKVRAQRAKSYYYPDVIVGCQRDEADEYYLEKPCLIVEVTSKSTEWKDFTEKLIAYQRLASLQVYLIVAQDQPQVTLFYRDAEGAWDVTRFDDLEQTLTLPCPECTLSLADIYEGVDFTQPAEPDA</sequence>
<proteinExistence type="predicted"/>